<dbReference type="Pfam" id="PF18198">
    <property type="entry name" value="AAA_lid_11"/>
    <property type="match status" value="1"/>
</dbReference>
<sequence>MPLVFVLSTGSDPFGAFQKFATDMGMRDRLNSISLGQGQGPVAERMINNAKPKGDWVFLQNCHLAASWMLSLEAIVANLNNDLNAPHEDFRLFLSSMPTPKFPVSVLQNSVKVTNEPPKGLKANVKRALIEMDADFYENHVLEQDWRTLLFGICVFHALVQERKKFGPLGWNISYEFNDSDRECAILTLQMFCADGDIPWDALEYITSEITYGGRVTDMWDQRCLAAALRRVVSRAALSAEHAYSPCGRYRSPRAPLLADAHRYVDALPDNEPPELFGMHQNANIAFEVSVRPRASASPRTPCAAPLARLLRHLPITAPQRQETLALLHTLLEVQPRVAAGGAEPPEVLVWRICETTLATVATHIDKSVTHESVWAVDEHGQPLSLATVLHHEVERYDALLALVHASLRELQRAIKGVVVMSESLEEVFGALAGGRVPQLWHARAYNSLKSLASWLHDLALRVDFIEASGNNKVPFKW</sequence>
<evidence type="ECO:0000259" key="3">
    <source>
        <dbReference type="Pfam" id="PF18199"/>
    </source>
</evidence>
<keyword evidence="5" id="KW-1185">Reference proteome</keyword>
<dbReference type="Gene3D" id="3.40.50.300">
    <property type="entry name" value="P-loop containing nucleotide triphosphate hydrolases"/>
    <property type="match status" value="1"/>
</dbReference>
<feature type="domain" description="Dynein heavy chain region D6 P-loop" evidence="1">
    <location>
        <begin position="1"/>
        <end position="114"/>
    </location>
</feature>
<feature type="domain" description="Dynein heavy chain C-terminal" evidence="3">
    <location>
        <begin position="322"/>
        <end position="470"/>
    </location>
</feature>
<feature type="domain" description="Dynein heavy chain AAA lid" evidence="2">
    <location>
        <begin position="146"/>
        <end position="283"/>
    </location>
</feature>
<dbReference type="InterPro" id="IPR041228">
    <property type="entry name" value="Dynein_C"/>
</dbReference>
<evidence type="ECO:0008006" key="6">
    <source>
        <dbReference type="Google" id="ProtNLM"/>
    </source>
</evidence>
<evidence type="ECO:0000313" key="4">
    <source>
        <dbReference type="EMBL" id="CAH2034307.1"/>
    </source>
</evidence>
<dbReference type="PANTHER" id="PTHR22878:SF68">
    <property type="entry name" value="DYNEIN HEAVY CHAIN 6, AXONEMAL-LIKE"/>
    <property type="match status" value="1"/>
</dbReference>
<dbReference type="InterPro" id="IPR026983">
    <property type="entry name" value="DHC"/>
</dbReference>
<protein>
    <recommendedName>
        <fullName evidence="6">Dynein heavy chain</fullName>
    </recommendedName>
</protein>
<gene>
    <name evidence="4" type="ORF">IPOD504_LOCUS73</name>
</gene>
<evidence type="ECO:0000259" key="2">
    <source>
        <dbReference type="Pfam" id="PF18198"/>
    </source>
</evidence>
<name>A0ABN8HN95_9NEOP</name>
<dbReference type="InterPro" id="IPR027417">
    <property type="entry name" value="P-loop_NTPase"/>
</dbReference>
<feature type="non-terminal residue" evidence="4">
    <location>
        <position position="478"/>
    </location>
</feature>
<dbReference type="PANTHER" id="PTHR22878">
    <property type="entry name" value="DYNEIN HEAVY CHAIN 6, AXONEMAL-LIKE-RELATED"/>
    <property type="match status" value="1"/>
</dbReference>
<evidence type="ECO:0000259" key="1">
    <source>
        <dbReference type="Pfam" id="PF03028"/>
    </source>
</evidence>
<dbReference type="InterPro" id="IPR041658">
    <property type="entry name" value="AAA_lid_11"/>
</dbReference>
<dbReference type="InterPro" id="IPR004273">
    <property type="entry name" value="Dynein_heavy_D6_P-loop"/>
</dbReference>
<dbReference type="EMBL" id="OW152813">
    <property type="protein sequence ID" value="CAH2034307.1"/>
    <property type="molecule type" value="Genomic_DNA"/>
</dbReference>
<dbReference type="Pfam" id="PF03028">
    <property type="entry name" value="Dynein_heavy"/>
    <property type="match status" value="1"/>
</dbReference>
<dbReference type="Gene3D" id="1.10.8.720">
    <property type="entry name" value="Region D6 of dynein motor"/>
    <property type="match status" value="1"/>
</dbReference>
<reference evidence="4" key="1">
    <citation type="submission" date="2022-03" db="EMBL/GenBank/DDBJ databases">
        <authorList>
            <person name="Martin H S."/>
        </authorList>
    </citation>
    <scope>NUCLEOTIDE SEQUENCE</scope>
</reference>
<proteinExistence type="predicted"/>
<dbReference type="Gene3D" id="1.20.1270.280">
    <property type="match status" value="1"/>
</dbReference>
<dbReference type="Pfam" id="PF18199">
    <property type="entry name" value="Dynein_C"/>
    <property type="match status" value="1"/>
</dbReference>
<evidence type="ECO:0000313" key="5">
    <source>
        <dbReference type="Proteomes" id="UP000837857"/>
    </source>
</evidence>
<dbReference type="InterPro" id="IPR042219">
    <property type="entry name" value="AAA_lid_11_sf"/>
</dbReference>
<dbReference type="Proteomes" id="UP000837857">
    <property type="component" value="Chromosome 1"/>
</dbReference>
<accession>A0ABN8HN95</accession>
<organism evidence="4 5">
    <name type="scientific">Iphiclides podalirius</name>
    <name type="common">scarce swallowtail</name>
    <dbReference type="NCBI Taxonomy" id="110791"/>
    <lineage>
        <taxon>Eukaryota</taxon>
        <taxon>Metazoa</taxon>
        <taxon>Ecdysozoa</taxon>
        <taxon>Arthropoda</taxon>
        <taxon>Hexapoda</taxon>
        <taxon>Insecta</taxon>
        <taxon>Pterygota</taxon>
        <taxon>Neoptera</taxon>
        <taxon>Endopterygota</taxon>
        <taxon>Lepidoptera</taxon>
        <taxon>Glossata</taxon>
        <taxon>Ditrysia</taxon>
        <taxon>Papilionoidea</taxon>
        <taxon>Papilionidae</taxon>
        <taxon>Papilioninae</taxon>
        <taxon>Iphiclides</taxon>
    </lineage>
</organism>